<evidence type="ECO:0000256" key="1">
    <source>
        <dbReference type="SAM" id="MobiDB-lite"/>
    </source>
</evidence>
<dbReference type="Gramene" id="PNT65279">
    <property type="protein sequence ID" value="PNT65279"/>
    <property type="gene ID" value="BRADI_4g39576v3"/>
</dbReference>
<keyword evidence="4" id="KW-1185">Reference proteome</keyword>
<dbReference type="GeneID" id="104584747"/>
<dbReference type="Proteomes" id="UP000008810">
    <property type="component" value="Chromosome 4"/>
</dbReference>
<organism evidence="2">
    <name type="scientific">Brachypodium distachyon</name>
    <name type="common">Purple false brome</name>
    <name type="synonym">Trachynia distachya</name>
    <dbReference type="NCBI Taxonomy" id="15368"/>
    <lineage>
        <taxon>Eukaryota</taxon>
        <taxon>Viridiplantae</taxon>
        <taxon>Streptophyta</taxon>
        <taxon>Embryophyta</taxon>
        <taxon>Tracheophyta</taxon>
        <taxon>Spermatophyta</taxon>
        <taxon>Magnoliopsida</taxon>
        <taxon>Liliopsida</taxon>
        <taxon>Poales</taxon>
        <taxon>Poaceae</taxon>
        <taxon>BOP clade</taxon>
        <taxon>Pooideae</taxon>
        <taxon>Stipodae</taxon>
        <taxon>Brachypodieae</taxon>
        <taxon>Brachypodium</taxon>
    </lineage>
</organism>
<evidence type="ECO:0000313" key="3">
    <source>
        <dbReference type="EnsemblPlants" id="PNT65279"/>
    </source>
</evidence>
<feature type="compositionally biased region" description="Low complexity" evidence="1">
    <location>
        <begin position="9"/>
        <end position="21"/>
    </location>
</feature>
<dbReference type="KEGG" id="bdi:104584747"/>
<reference evidence="2" key="2">
    <citation type="submission" date="2017-06" db="EMBL/GenBank/DDBJ databases">
        <title>WGS assembly of Brachypodium distachyon.</title>
        <authorList>
            <consortium name="The International Brachypodium Initiative"/>
            <person name="Lucas S."/>
            <person name="Harmon-Smith M."/>
            <person name="Lail K."/>
            <person name="Tice H."/>
            <person name="Grimwood J."/>
            <person name="Bruce D."/>
            <person name="Barry K."/>
            <person name="Shu S."/>
            <person name="Lindquist E."/>
            <person name="Wang M."/>
            <person name="Pitluck S."/>
            <person name="Vogel J.P."/>
            <person name="Garvin D.F."/>
            <person name="Mockler T.C."/>
            <person name="Schmutz J."/>
            <person name="Rokhsar D."/>
            <person name="Bevan M.W."/>
        </authorList>
    </citation>
    <scope>NUCLEOTIDE SEQUENCE</scope>
    <source>
        <strain evidence="2">Bd21</strain>
    </source>
</reference>
<evidence type="ECO:0008006" key="5">
    <source>
        <dbReference type="Google" id="ProtNLM"/>
    </source>
</evidence>
<feature type="region of interest" description="Disordered" evidence="1">
    <location>
        <begin position="1"/>
        <end position="48"/>
    </location>
</feature>
<sequence>MDGALGSCASSAVHAGAAVAGKKTKSIPKLESLKRKERRHRAAELKRSQEDAAARALAGVAATVEEDALAAEAARNQQLAAQQDLLLHNRQAVADAFVQQAASVTIGLQESLKEMISVKEASSGKRGEIRELKKDDLLKSFMDTIQEKYRGDAAVAAEKLRIEADMAAAALLDATSRAKEVELKVLVEESRIMTMDLSTLDDVSRAWFIKKKKKIADRQD</sequence>
<proteinExistence type="predicted"/>
<reference evidence="2 3" key="1">
    <citation type="journal article" date="2010" name="Nature">
        <title>Genome sequencing and analysis of the model grass Brachypodium distachyon.</title>
        <authorList>
            <consortium name="International Brachypodium Initiative"/>
        </authorList>
    </citation>
    <scope>NUCLEOTIDE SEQUENCE [LARGE SCALE GENOMIC DNA]</scope>
    <source>
        <strain evidence="2">Bd21</strain>
        <strain evidence="3">cv. Bd21</strain>
    </source>
</reference>
<reference evidence="3" key="3">
    <citation type="submission" date="2018-08" db="UniProtKB">
        <authorList>
            <consortium name="EnsemblPlants"/>
        </authorList>
    </citation>
    <scope>IDENTIFICATION</scope>
    <source>
        <strain evidence="3">cv. Bd21</strain>
    </source>
</reference>
<gene>
    <name evidence="3" type="primary">LOC104584747</name>
    <name evidence="2" type="ORF">BRADI_4g39576v3</name>
</gene>
<dbReference type="RefSeq" id="XP_010238581.1">
    <property type="nucleotide sequence ID" value="XM_010240279.2"/>
</dbReference>
<evidence type="ECO:0000313" key="2">
    <source>
        <dbReference type="EMBL" id="PNT65279.1"/>
    </source>
</evidence>
<dbReference type="EMBL" id="CM000883">
    <property type="protein sequence ID" value="PNT65279.1"/>
    <property type="molecule type" value="Genomic_DNA"/>
</dbReference>
<name>A0A2K2CTC6_BRADI</name>
<accession>A0A2K2CTC6</accession>
<dbReference type="AlphaFoldDB" id="A0A2K2CTC6"/>
<protein>
    <recommendedName>
        <fullName evidence="5">No apical meristem-associated C-terminal domain-containing protein</fullName>
    </recommendedName>
</protein>
<evidence type="ECO:0000313" key="4">
    <source>
        <dbReference type="Proteomes" id="UP000008810"/>
    </source>
</evidence>
<dbReference type="EnsemblPlants" id="PNT65279">
    <property type="protein sequence ID" value="PNT65279"/>
    <property type="gene ID" value="BRADI_4g39576v3"/>
</dbReference>